<protein>
    <submittedName>
        <fullName evidence="1">Uncharacterized protein</fullName>
    </submittedName>
</protein>
<organism evidence="1 2">
    <name type="scientific">Amphilophus citrinellus</name>
    <name type="common">Midas cichlid</name>
    <name type="synonym">Cichlasoma citrinellum</name>
    <dbReference type="NCBI Taxonomy" id="61819"/>
    <lineage>
        <taxon>Eukaryota</taxon>
        <taxon>Metazoa</taxon>
        <taxon>Chordata</taxon>
        <taxon>Craniata</taxon>
        <taxon>Vertebrata</taxon>
        <taxon>Euteleostomi</taxon>
        <taxon>Actinopterygii</taxon>
        <taxon>Neopterygii</taxon>
        <taxon>Teleostei</taxon>
        <taxon>Neoteleostei</taxon>
        <taxon>Acanthomorphata</taxon>
        <taxon>Ovalentaria</taxon>
        <taxon>Cichlomorphae</taxon>
        <taxon>Cichliformes</taxon>
        <taxon>Cichlidae</taxon>
        <taxon>New World cichlids</taxon>
        <taxon>Cichlasomatinae</taxon>
        <taxon>Heroini</taxon>
        <taxon>Amphilophus</taxon>
    </lineage>
</organism>
<name>A0A3Q0RMQ5_AMPCI</name>
<evidence type="ECO:0000313" key="1">
    <source>
        <dbReference type="Ensembl" id="ENSACIP00000011876.1"/>
    </source>
</evidence>
<sequence length="179" mass="20236">MAAFMPRGQAKVKGADKFDAPALLNLINYCAYFSSVDPKLVIRYRNELMHSSEYRVTDEWMRHYWTTLKHFVRQFSHVPEMATVGKEIDEMLAIDLSIYVSDLDQMDSGGLKDGLETDQASHKETGADEVSQWEAALLQEILQELLHAAAEDGDAQTQVGKTNEDVQIKLTHNKNECVS</sequence>
<dbReference type="Proteomes" id="UP000261340">
    <property type="component" value="Unplaced"/>
</dbReference>
<evidence type="ECO:0000313" key="2">
    <source>
        <dbReference type="Proteomes" id="UP000261340"/>
    </source>
</evidence>
<dbReference type="PANTHER" id="PTHR35083">
    <property type="entry name" value="RGD1565685 PROTEIN"/>
    <property type="match status" value="1"/>
</dbReference>
<accession>A0A3Q0RMQ5</accession>
<dbReference type="GeneTree" id="ENSGT00390000006290"/>
<reference evidence="1" key="1">
    <citation type="submission" date="2025-08" db="UniProtKB">
        <authorList>
            <consortium name="Ensembl"/>
        </authorList>
    </citation>
    <scope>IDENTIFICATION</scope>
</reference>
<dbReference type="Ensembl" id="ENSACIT00000012209.1">
    <property type="protein sequence ID" value="ENSACIP00000011876.1"/>
    <property type="gene ID" value="ENSACIG00000009189.1"/>
</dbReference>
<dbReference type="AlphaFoldDB" id="A0A3Q0RMQ5"/>
<proteinExistence type="predicted"/>
<keyword evidence="2" id="KW-1185">Reference proteome</keyword>
<dbReference type="InterPro" id="IPR027897">
    <property type="entry name" value="DUF4559"/>
</dbReference>
<reference evidence="1" key="2">
    <citation type="submission" date="2025-09" db="UniProtKB">
        <authorList>
            <consortium name="Ensembl"/>
        </authorList>
    </citation>
    <scope>IDENTIFICATION</scope>
</reference>
<dbReference type="PANTHER" id="PTHR35083:SF2">
    <property type="entry name" value="CHROMOSOME 17 CXORF38 HOMOLOG"/>
    <property type="match status" value="1"/>
</dbReference>
<dbReference type="Pfam" id="PF15112">
    <property type="entry name" value="DUF4559"/>
    <property type="match status" value="1"/>
</dbReference>